<gene>
    <name evidence="2" type="ORF">CWB73_21675</name>
</gene>
<feature type="domain" description="Putative metal-binding" evidence="1">
    <location>
        <begin position="4"/>
        <end position="87"/>
    </location>
</feature>
<dbReference type="AlphaFoldDB" id="A0A5S3YLJ6"/>
<feature type="non-terminal residue" evidence="2">
    <location>
        <position position="107"/>
    </location>
</feature>
<dbReference type="Pfam" id="PF12156">
    <property type="entry name" value="ATPase-cat_bd"/>
    <property type="match status" value="1"/>
</dbReference>
<dbReference type="EMBL" id="PNCM01000334">
    <property type="protein sequence ID" value="TMP76092.1"/>
    <property type="molecule type" value="Genomic_DNA"/>
</dbReference>
<sequence length="107" mass="11726">MSNSCFHCLESVPKGFSATVTIDDTPQPMCCIGCQAVAQNIVEQGMTDYYKYRTVSAGKVEQLVPEQLAFIKSYDNEDIQDEFIATSNNISEVLLSVEGITCAACAW</sequence>
<reference evidence="3" key="2">
    <citation type="submission" date="2019-06" db="EMBL/GenBank/DDBJ databases">
        <title>Co-occurence of chitin degradation, pigmentation and bioactivity in marine Pseudoalteromonas.</title>
        <authorList>
            <person name="Sonnenschein E.C."/>
            <person name="Bech P.K."/>
        </authorList>
    </citation>
    <scope>NUCLEOTIDE SEQUENCE [LARGE SCALE GENOMIC DNA]</scope>
    <source>
        <strain evidence="3">S1189</strain>
    </source>
</reference>
<name>A0A5S3YLJ6_9GAMM</name>
<protein>
    <submittedName>
        <fullName evidence="2">Copper-translocating P-type ATPase</fullName>
    </submittedName>
</protein>
<reference evidence="2 3" key="1">
    <citation type="submission" date="2017-12" db="EMBL/GenBank/DDBJ databases">
        <authorList>
            <person name="Paulsen S."/>
            <person name="Gram L.K."/>
        </authorList>
    </citation>
    <scope>NUCLEOTIDE SEQUENCE [LARGE SCALE GENOMIC DNA]</scope>
    <source>
        <strain evidence="2 3">S1189</strain>
    </source>
</reference>
<dbReference type="InterPro" id="IPR021993">
    <property type="entry name" value="ATPase-cat-bd"/>
</dbReference>
<dbReference type="RefSeq" id="WP_171044088.1">
    <property type="nucleotide sequence ID" value="NZ_PNCM01000334.1"/>
</dbReference>
<proteinExistence type="predicted"/>
<comment type="caution">
    <text evidence="2">The sequence shown here is derived from an EMBL/GenBank/DDBJ whole genome shotgun (WGS) entry which is preliminary data.</text>
</comment>
<evidence type="ECO:0000313" key="2">
    <source>
        <dbReference type="EMBL" id="TMP76092.1"/>
    </source>
</evidence>
<accession>A0A5S3YLJ6</accession>
<evidence type="ECO:0000313" key="3">
    <source>
        <dbReference type="Proteomes" id="UP000307362"/>
    </source>
</evidence>
<evidence type="ECO:0000259" key="1">
    <source>
        <dbReference type="Pfam" id="PF12156"/>
    </source>
</evidence>
<dbReference type="Proteomes" id="UP000307362">
    <property type="component" value="Unassembled WGS sequence"/>
</dbReference>
<organism evidence="2 3">
    <name type="scientific">Pseudoalteromonas phenolica</name>
    <dbReference type="NCBI Taxonomy" id="161398"/>
    <lineage>
        <taxon>Bacteria</taxon>
        <taxon>Pseudomonadati</taxon>
        <taxon>Pseudomonadota</taxon>
        <taxon>Gammaproteobacteria</taxon>
        <taxon>Alteromonadales</taxon>
        <taxon>Pseudoalteromonadaceae</taxon>
        <taxon>Pseudoalteromonas</taxon>
    </lineage>
</organism>